<feature type="domain" description="DUF218" evidence="1">
    <location>
        <begin position="37"/>
        <end position="163"/>
    </location>
</feature>
<reference evidence="2 3" key="1">
    <citation type="submission" date="2020-08" db="EMBL/GenBank/DDBJ databases">
        <title>Genome Sequencing of Nocardia wallacei strain FMUON74 and assembly.</title>
        <authorList>
            <person name="Toyokawa M."/>
            <person name="Uesaka K."/>
        </authorList>
    </citation>
    <scope>NUCLEOTIDE SEQUENCE [LARGE SCALE GENOMIC DNA]</scope>
    <source>
        <strain evidence="2 3">FMUON74</strain>
    </source>
</reference>
<dbReference type="Gene3D" id="3.40.50.620">
    <property type="entry name" value="HUPs"/>
    <property type="match status" value="1"/>
</dbReference>
<dbReference type="InterPro" id="IPR014729">
    <property type="entry name" value="Rossmann-like_a/b/a_fold"/>
</dbReference>
<dbReference type="Proteomes" id="UP000516173">
    <property type="component" value="Chromosome"/>
</dbReference>
<dbReference type="EMBL" id="AP023396">
    <property type="protein sequence ID" value="BCK56821.1"/>
    <property type="molecule type" value="Genomic_DNA"/>
</dbReference>
<dbReference type="PANTHER" id="PTHR30336">
    <property type="entry name" value="INNER MEMBRANE PROTEIN, PROBABLE PERMEASE"/>
    <property type="match status" value="1"/>
</dbReference>
<dbReference type="Pfam" id="PF02698">
    <property type="entry name" value="DUF218"/>
    <property type="match status" value="1"/>
</dbReference>
<sequence length="231" mass="25313">MAAGLGLAAAIGVAEFLSWRASRQYLPRRPVPPGGTEAVVVLGYPAKHDGSTHPLQRWRCRIAARSLDPRAEGTLVFTGGAVRRDWSEAEVMARWTRDTFGIRADRIRTETNAENTWQNIEFTTPLIEHADRVKIASDPMHAARARRYLLLQRPDLAARLTPAADYRFGERWWLKLPTAAHELAAIARRRGGAMARAAGGGCRGGGGGPRGRCARLPSAVSARFRVRGSGR</sequence>
<accession>A0A7G1KPN1</accession>
<proteinExistence type="predicted"/>
<dbReference type="PANTHER" id="PTHR30336:SF20">
    <property type="entry name" value="DUF218 DOMAIN-CONTAINING PROTEIN"/>
    <property type="match status" value="1"/>
</dbReference>
<name>A0A7G1KPN1_9NOCA</name>
<evidence type="ECO:0000313" key="3">
    <source>
        <dbReference type="Proteomes" id="UP000516173"/>
    </source>
</evidence>
<protein>
    <recommendedName>
        <fullName evidence="1">DUF218 domain-containing protein</fullName>
    </recommendedName>
</protein>
<evidence type="ECO:0000313" key="2">
    <source>
        <dbReference type="EMBL" id="BCK56821.1"/>
    </source>
</evidence>
<gene>
    <name evidence="2" type="ORF">NWFMUON74_45930</name>
</gene>
<dbReference type="AlphaFoldDB" id="A0A7G1KPN1"/>
<dbReference type="CDD" id="cd06259">
    <property type="entry name" value="YdcF-like"/>
    <property type="match status" value="1"/>
</dbReference>
<dbReference type="KEGG" id="nwl:NWFMUON74_45930"/>
<keyword evidence="3" id="KW-1185">Reference proteome</keyword>
<evidence type="ECO:0000259" key="1">
    <source>
        <dbReference type="Pfam" id="PF02698"/>
    </source>
</evidence>
<dbReference type="InterPro" id="IPR051599">
    <property type="entry name" value="Cell_Envelope_Assoc"/>
</dbReference>
<dbReference type="InterPro" id="IPR003848">
    <property type="entry name" value="DUF218"/>
</dbReference>
<organism evidence="2 3">
    <name type="scientific">Nocardia wallacei</name>
    <dbReference type="NCBI Taxonomy" id="480035"/>
    <lineage>
        <taxon>Bacteria</taxon>
        <taxon>Bacillati</taxon>
        <taxon>Actinomycetota</taxon>
        <taxon>Actinomycetes</taxon>
        <taxon>Mycobacteriales</taxon>
        <taxon>Nocardiaceae</taxon>
        <taxon>Nocardia</taxon>
    </lineage>
</organism>
<dbReference type="GO" id="GO:0005886">
    <property type="term" value="C:plasma membrane"/>
    <property type="evidence" value="ECO:0007669"/>
    <property type="project" value="TreeGrafter"/>
</dbReference>